<organism evidence="1 2">
    <name type="scientific">Dorea longicatena</name>
    <dbReference type="NCBI Taxonomy" id="88431"/>
    <lineage>
        <taxon>Bacteria</taxon>
        <taxon>Bacillati</taxon>
        <taxon>Bacillota</taxon>
        <taxon>Clostridia</taxon>
        <taxon>Lachnospirales</taxon>
        <taxon>Lachnospiraceae</taxon>
        <taxon>Dorea</taxon>
    </lineage>
</organism>
<dbReference type="OrthoDB" id="2057172at2"/>
<dbReference type="AlphaFoldDB" id="A0A174N8D2"/>
<dbReference type="EMBL" id="CZAY01000007">
    <property type="protein sequence ID" value="CUP42375.1"/>
    <property type="molecule type" value="Genomic_DNA"/>
</dbReference>
<evidence type="ECO:0000313" key="2">
    <source>
        <dbReference type="Proteomes" id="UP000095485"/>
    </source>
</evidence>
<dbReference type="Proteomes" id="UP000095485">
    <property type="component" value="Unassembled WGS sequence"/>
</dbReference>
<dbReference type="GeneID" id="96228400"/>
<dbReference type="RefSeq" id="WP_021860390.1">
    <property type="nucleotide sequence ID" value="NZ_CZAY01000007.1"/>
</dbReference>
<accession>A0A174N8D2</accession>
<proteinExistence type="predicted"/>
<reference evidence="1 2" key="1">
    <citation type="submission" date="2015-09" db="EMBL/GenBank/DDBJ databases">
        <authorList>
            <consortium name="Pathogen Informatics"/>
        </authorList>
    </citation>
    <scope>NUCLEOTIDE SEQUENCE [LARGE SCALE GENOMIC DNA]</scope>
    <source>
        <strain evidence="1 2">2789STDY5834914</strain>
    </source>
</reference>
<name>A0A174N8D2_9FIRM</name>
<evidence type="ECO:0000313" key="1">
    <source>
        <dbReference type="EMBL" id="CUP42375.1"/>
    </source>
</evidence>
<gene>
    <name evidence="1" type="ORF">ERS852526_01108</name>
</gene>
<protein>
    <submittedName>
        <fullName evidence="1">Uncharacterized protein</fullName>
    </submittedName>
</protein>
<sequence length="117" mass="13202">MGQIKVVLIFNEDDERQREAGEYLKTKKRCKTALVTELVQAWMKNGEAGTGTYTGAVSIDAIKKQLLQDKEFLLEIEKSMGGTSCREVEETEPEDSDNLDMDEDMMLAGMSIFENEI</sequence>